<dbReference type="EMBL" id="LAZR01003599">
    <property type="protein sequence ID" value="KKN16586.1"/>
    <property type="molecule type" value="Genomic_DNA"/>
</dbReference>
<organism evidence="1">
    <name type="scientific">marine sediment metagenome</name>
    <dbReference type="NCBI Taxonomy" id="412755"/>
    <lineage>
        <taxon>unclassified sequences</taxon>
        <taxon>metagenomes</taxon>
        <taxon>ecological metagenomes</taxon>
    </lineage>
</organism>
<reference evidence="1" key="1">
    <citation type="journal article" date="2015" name="Nature">
        <title>Complex archaea that bridge the gap between prokaryotes and eukaryotes.</title>
        <authorList>
            <person name="Spang A."/>
            <person name="Saw J.H."/>
            <person name="Jorgensen S.L."/>
            <person name="Zaremba-Niedzwiedzka K."/>
            <person name="Martijn J."/>
            <person name="Lind A.E."/>
            <person name="van Eijk R."/>
            <person name="Schleper C."/>
            <person name="Guy L."/>
            <person name="Ettema T.J."/>
        </authorList>
    </citation>
    <scope>NUCLEOTIDE SEQUENCE</scope>
</reference>
<protein>
    <submittedName>
        <fullName evidence="1">Uncharacterized protein</fullName>
    </submittedName>
</protein>
<dbReference type="AlphaFoldDB" id="A0A0F9QTX9"/>
<gene>
    <name evidence="1" type="ORF">LCGC14_0974260</name>
</gene>
<name>A0A0F9QTX9_9ZZZZ</name>
<sequence>MITIERIDDAEGFVLHFAEHPNTLPYPKGVECPDIRHAVWLIKHYYGIQHPRRECAFCKEKQREAKVILARKPGNPAHQR</sequence>
<evidence type="ECO:0000313" key="1">
    <source>
        <dbReference type="EMBL" id="KKN16586.1"/>
    </source>
</evidence>
<proteinExistence type="predicted"/>
<comment type="caution">
    <text evidence="1">The sequence shown here is derived from an EMBL/GenBank/DDBJ whole genome shotgun (WGS) entry which is preliminary data.</text>
</comment>
<accession>A0A0F9QTX9</accession>